<reference evidence="2" key="1">
    <citation type="journal article" date="2019" name="Syst. Appl. Microbiol.">
        <title>Flavobacterium circumlabens sp. nov. and Flavobacterium cupreum sp. nov., two psychrotrophic species isolated from Antarctic environmental samples.</title>
        <authorList>
            <person name="Kralova S."/>
            <person name="Busse H.-J."/>
            <person name="Svec P."/>
            <person name="Maslanova I."/>
            <person name="Stankova E."/>
            <person name="Bartak M."/>
            <person name="Sedlacek I."/>
        </authorList>
    </citation>
    <scope>NUCLEOTIDE SEQUENCE [LARGE SCALE GENOMIC DNA]</scope>
    <source>
        <strain evidence="2">CCM 8825</strain>
    </source>
</reference>
<keyword evidence="2" id="KW-1185">Reference proteome</keyword>
<gene>
    <name evidence="1" type="ORF">D0817_10665</name>
</gene>
<name>A0A434A7B7_9FLAO</name>
<dbReference type="EMBL" id="QWDM01000006">
    <property type="protein sequence ID" value="RUT70273.1"/>
    <property type="molecule type" value="Genomic_DNA"/>
</dbReference>
<protein>
    <submittedName>
        <fullName evidence="1">Uncharacterized protein</fullName>
    </submittedName>
</protein>
<dbReference type="AlphaFoldDB" id="A0A434A7B7"/>
<comment type="caution">
    <text evidence="1">The sequence shown here is derived from an EMBL/GenBank/DDBJ whole genome shotgun (WGS) entry which is preliminary data.</text>
</comment>
<organism evidence="1 2">
    <name type="scientific">Flavobacterium cupreum</name>
    <dbReference type="NCBI Taxonomy" id="2133766"/>
    <lineage>
        <taxon>Bacteria</taxon>
        <taxon>Pseudomonadati</taxon>
        <taxon>Bacteroidota</taxon>
        <taxon>Flavobacteriia</taxon>
        <taxon>Flavobacteriales</taxon>
        <taxon>Flavobacteriaceae</taxon>
        <taxon>Flavobacterium</taxon>
    </lineage>
</organism>
<dbReference type="Proteomes" id="UP000288102">
    <property type="component" value="Unassembled WGS sequence"/>
</dbReference>
<proteinExistence type="predicted"/>
<accession>A0A434A7B7</accession>
<sequence length="124" mass="14093">MTPGLPEIKPPVPSLYPSGSFLAPSATQLPSTGNNYQQRQNEQIMNEVKQQEKLRENAMKEARADIAEMRSVFLRFLERKKQAFTGRLSIKLLQIVLTPLKTIISLSKMLFLKTSLTKMNLTRS</sequence>
<evidence type="ECO:0000313" key="2">
    <source>
        <dbReference type="Proteomes" id="UP000288102"/>
    </source>
</evidence>
<evidence type="ECO:0000313" key="1">
    <source>
        <dbReference type="EMBL" id="RUT70273.1"/>
    </source>
</evidence>